<dbReference type="SUPFAM" id="SSF53597">
    <property type="entry name" value="Dihydrofolate reductase-like"/>
    <property type="match status" value="1"/>
</dbReference>
<dbReference type="RefSeq" id="WP_125126462.1">
    <property type="nucleotide sequence ID" value="NZ_RHJS01000002.1"/>
</dbReference>
<reference evidence="2" key="1">
    <citation type="submission" date="2018-10" db="EMBL/GenBank/DDBJ databases">
        <title>Schaedlerella arabinophila gen. nov. sp. nov., isolated from the mouse intestinal tract and comparative analysis with the genome of the closely related altered Schaedler flora strain ASF502.</title>
        <authorList>
            <person name="Miyake S."/>
            <person name="Soh M."/>
            <person name="Seedorf H."/>
        </authorList>
    </citation>
    <scope>NUCLEOTIDE SEQUENCE [LARGE SCALE GENOMIC DNA]</scope>
    <source>
        <strain evidence="2">DSM 106076</strain>
    </source>
</reference>
<comment type="caution">
    <text evidence="2">The sequence shown here is derived from an EMBL/GenBank/DDBJ whole genome shotgun (WGS) entry which is preliminary data.</text>
</comment>
<gene>
    <name evidence="2" type="ORF">EBB54_04145</name>
</gene>
<dbReference type="EMBL" id="RHJS01000002">
    <property type="protein sequence ID" value="RRK30655.1"/>
    <property type="molecule type" value="Genomic_DNA"/>
</dbReference>
<evidence type="ECO:0000259" key="1">
    <source>
        <dbReference type="Pfam" id="PF01872"/>
    </source>
</evidence>
<dbReference type="GO" id="GO:0009231">
    <property type="term" value="P:riboflavin biosynthetic process"/>
    <property type="evidence" value="ECO:0007669"/>
    <property type="project" value="InterPro"/>
</dbReference>
<dbReference type="InterPro" id="IPR002734">
    <property type="entry name" value="RibDG_C"/>
</dbReference>
<dbReference type="Pfam" id="PF01872">
    <property type="entry name" value="RibD_C"/>
    <property type="match status" value="1"/>
</dbReference>
<proteinExistence type="predicted"/>
<organism evidence="2 3">
    <name type="scientific">Schaedlerella arabinosiphila</name>
    <dbReference type="NCBI Taxonomy" id="2044587"/>
    <lineage>
        <taxon>Bacteria</taxon>
        <taxon>Bacillati</taxon>
        <taxon>Bacillota</taxon>
        <taxon>Clostridia</taxon>
        <taxon>Lachnospirales</taxon>
        <taxon>Lachnospiraceae</taxon>
        <taxon>Schaedlerella</taxon>
    </lineage>
</organism>
<protein>
    <submittedName>
        <fullName evidence="2">Dihydrofolate reductase</fullName>
    </submittedName>
</protein>
<dbReference type="PANTHER" id="PTHR38011">
    <property type="entry name" value="DIHYDROFOLATE REDUCTASE FAMILY PROTEIN (AFU_ORTHOLOGUE AFUA_8G06820)"/>
    <property type="match status" value="1"/>
</dbReference>
<feature type="domain" description="Bacterial bifunctional deaminase-reductase C-terminal" evidence="1">
    <location>
        <begin position="9"/>
        <end position="160"/>
    </location>
</feature>
<evidence type="ECO:0000313" key="2">
    <source>
        <dbReference type="EMBL" id="RRK30655.1"/>
    </source>
</evidence>
<name>A0A3R8R2B6_9FIRM</name>
<dbReference type="PANTHER" id="PTHR38011:SF11">
    <property type="entry name" value="2,5-DIAMINO-6-RIBOSYLAMINO-4(3H)-PYRIMIDINONE 5'-PHOSPHATE REDUCTASE"/>
    <property type="match status" value="1"/>
</dbReference>
<sequence>MSVYFYGCITMDGYLADKNHNLDWLYQTGTTEETDYENFYNNMDITIMGKRTFRELEKSEASEEIYPTTKNYVFTHSGTLPLKGFIPVNCGAAEFVRQLDRDKNIWIIGGNTILAPLLDEDLVDCMILQIAPVLLGDGIPLFSQKEGRKRFALKEVKKYGSFAELVYVRA</sequence>
<keyword evidence="3" id="KW-1185">Reference proteome</keyword>
<dbReference type="AlphaFoldDB" id="A0A3R8R2B6"/>
<dbReference type="Proteomes" id="UP000274920">
    <property type="component" value="Unassembled WGS sequence"/>
</dbReference>
<dbReference type="GO" id="GO:0008703">
    <property type="term" value="F:5-amino-6-(5-phosphoribosylamino)uracil reductase activity"/>
    <property type="evidence" value="ECO:0007669"/>
    <property type="project" value="InterPro"/>
</dbReference>
<dbReference type="InterPro" id="IPR050765">
    <property type="entry name" value="Riboflavin_Biosynth_HTPR"/>
</dbReference>
<dbReference type="Gene3D" id="3.40.430.10">
    <property type="entry name" value="Dihydrofolate Reductase, subunit A"/>
    <property type="match status" value="1"/>
</dbReference>
<evidence type="ECO:0000313" key="3">
    <source>
        <dbReference type="Proteomes" id="UP000274920"/>
    </source>
</evidence>
<dbReference type="InterPro" id="IPR024072">
    <property type="entry name" value="DHFR-like_dom_sf"/>
</dbReference>
<accession>A0A3R8R2B6</accession>